<organism evidence="2 3">
    <name type="scientific">Abyssibacter profundi</name>
    <dbReference type="NCBI Taxonomy" id="2182787"/>
    <lineage>
        <taxon>Bacteria</taxon>
        <taxon>Pseudomonadati</taxon>
        <taxon>Pseudomonadota</taxon>
        <taxon>Gammaproteobacteria</taxon>
        <taxon>Chromatiales</taxon>
        <taxon>Oceanococcaceae</taxon>
        <taxon>Abyssibacter</taxon>
    </lineage>
</organism>
<evidence type="ECO:0000313" key="2">
    <source>
        <dbReference type="EMBL" id="PWN55217.1"/>
    </source>
</evidence>
<dbReference type="RefSeq" id="WP_109721021.1">
    <property type="nucleotide sequence ID" value="NZ_QEQK01000012.1"/>
</dbReference>
<sequence>MRTGKMMRHAAIAATLALASNAAHAGSLNPFTNQSDAARHWLVLNFDDQPIGQQIAAQGNRALQLIRARIQVAAPALPAPVPGPLASRAEATEG</sequence>
<evidence type="ECO:0000256" key="1">
    <source>
        <dbReference type="SAM" id="SignalP"/>
    </source>
</evidence>
<keyword evidence="1" id="KW-0732">Signal</keyword>
<dbReference type="Proteomes" id="UP000251800">
    <property type="component" value="Unassembled WGS sequence"/>
</dbReference>
<protein>
    <submittedName>
        <fullName evidence="2">Uncharacterized protein</fullName>
    </submittedName>
</protein>
<feature type="chain" id="PRO_5016996466" evidence="1">
    <location>
        <begin position="26"/>
        <end position="94"/>
    </location>
</feature>
<gene>
    <name evidence="2" type="ORF">DEH80_13410</name>
</gene>
<accession>A0A383XRG3</accession>
<reference evidence="2 3" key="1">
    <citation type="submission" date="2018-05" db="EMBL/GenBank/DDBJ databases">
        <title>Abyssibacter profundi OUC007T gen. nov., sp. nov, a marine bacterium isolated from seawater of the Mariana Trench.</title>
        <authorList>
            <person name="Zhou S."/>
        </authorList>
    </citation>
    <scope>NUCLEOTIDE SEQUENCE [LARGE SCALE GENOMIC DNA]</scope>
    <source>
        <strain evidence="2 3">OUC007</strain>
    </source>
</reference>
<feature type="signal peptide" evidence="1">
    <location>
        <begin position="1"/>
        <end position="25"/>
    </location>
</feature>
<proteinExistence type="predicted"/>
<dbReference type="AlphaFoldDB" id="A0A383XRG3"/>
<keyword evidence="3" id="KW-1185">Reference proteome</keyword>
<name>A0A383XRG3_9GAMM</name>
<evidence type="ECO:0000313" key="3">
    <source>
        <dbReference type="Proteomes" id="UP000251800"/>
    </source>
</evidence>
<comment type="caution">
    <text evidence="2">The sequence shown here is derived from an EMBL/GenBank/DDBJ whole genome shotgun (WGS) entry which is preliminary data.</text>
</comment>
<dbReference type="EMBL" id="QEQK01000012">
    <property type="protein sequence ID" value="PWN55217.1"/>
    <property type="molecule type" value="Genomic_DNA"/>
</dbReference>